<sequence>MDREMRSNMAIVNSLEHRKLDSEANSYSQKHAYDEADDGSCKCRGDKHVRNAEANPTENEYFDVAYCCRNGTYELKRSTKCSKLLRGLFAADRLKKNDAPFDCRCGNGLGQLGRARNPFNGDWHSDARCANNKYSQNGCCFGNGVQQLLTVNDHFSLDGTEQISDAIHYSSIGKVHSRQLEETEDSTSDRLSSGLNKLEQNHHKLSSGKSNEHETEDEALCNRSVRSSGGRGEMCVDGKCTGQGAQNAESMSIDELLSKWVGEFGRAQIIHFALTSLAWALEALHTLVPIFADKIPAWRCMQGSACSYETSCSASGSSSSLSCGLCRLSPLAWEWIRKDESTVSEWNLVCQSSYMQGLAQSAFFFGCLLGAGLFGHLSDSRLGRRGALVLACLLNTACGMLTAASPSYGVYTLLRAATGVCSGGLGLTSFVLGTEMIGPSRRTSAAMTSLYFFPLGMLLLVGLAASTAHRSWRFLYIVTSAPSMLYCIFILPFLAESPRWYLVRGRTEDALRVLRSVARRNGTVVPDSIVLRMDVDGEEHAACGHAEGPVIDHNRSNFDHSSKLASTLGNAAISKPNGCSSGTKSSLWMLIPAVGCRSSKQDDRTSKATVLKTEVVGELQLQSVLSERSPSVSVLSNGWSGEGETQKRTDDDGEDPQEKPANGTLMDVFRCRDLRTRMLILIVVWFASAMGYYVFNLNVGNLGTNLTVSVLLNAIAEVPGYAITACFLNRVGRRITVICSLLLTACSTLVGAIVSYQLAAHPTDADQHHHTPHSVAHLRASIQLTCNLVGLFAIAGTYNLLFLYTSELFPTVVRNAALGLANQAGAVGSIIAPIVVFSAHVNTTLPFFIVGGICLISGILAIKLPETLNCPFHETLESMRRASYQP</sequence>
<feature type="transmembrane region" description="Helical" evidence="6">
    <location>
        <begin position="780"/>
        <end position="804"/>
    </location>
</feature>
<dbReference type="PANTHER" id="PTHR24064">
    <property type="entry name" value="SOLUTE CARRIER FAMILY 22 MEMBER"/>
    <property type="match status" value="1"/>
</dbReference>
<comment type="subcellular location">
    <subcellularLocation>
        <location evidence="1">Membrane</location>
        <topology evidence="1">Multi-pass membrane protein</topology>
    </subcellularLocation>
</comment>
<feature type="transmembrane region" description="Helical" evidence="6">
    <location>
        <begin position="354"/>
        <end position="374"/>
    </location>
</feature>
<feature type="transmembrane region" description="Helical" evidence="6">
    <location>
        <begin position="707"/>
        <end position="728"/>
    </location>
</feature>
<feature type="transmembrane region" description="Helical" evidence="6">
    <location>
        <begin position="678"/>
        <end position="695"/>
    </location>
</feature>
<reference evidence="8" key="1">
    <citation type="submission" date="2021-08" db="EMBL/GenBank/DDBJ databases">
        <title>WGS assembly of Ceratopteris richardii.</title>
        <authorList>
            <person name="Marchant D.B."/>
            <person name="Chen G."/>
            <person name="Jenkins J."/>
            <person name="Shu S."/>
            <person name="Leebens-Mack J."/>
            <person name="Grimwood J."/>
            <person name="Schmutz J."/>
            <person name="Soltis P."/>
            <person name="Soltis D."/>
            <person name="Chen Z.-H."/>
        </authorList>
    </citation>
    <scope>NUCLEOTIDE SEQUENCE</scope>
    <source>
        <strain evidence="8">Whitten #5841</strain>
        <tissue evidence="8">Leaf</tissue>
    </source>
</reference>
<dbReference type="GO" id="GO:0022857">
    <property type="term" value="F:transmembrane transporter activity"/>
    <property type="evidence" value="ECO:0007669"/>
    <property type="project" value="InterPro"/>
</dbReference>
<dbReference type="OrthoDB" id="5296287at2759"/>
<evidence type="ECO:0000259" key="7">
    <source>
        <dbReference type="PROSITE" id="PS50850"/>
    </source>
</evidence>
<name>A0A8T2TRF4_CERRI</name>
<evidence type="ECO:0000256" key="6">
    <source>
        <dbReference type="SAM" id="Phobius"/>
    </source>
</evidence>
<gene>
    <name evidence="8" type="ORF">KP509_11G036300</name>
</gene>
<dbReference type="Pfam" id="PF07690">
    <property type="entry name" value="MFS_1"/>
    <property type="match status" value="1"/>
</dbReference>
<protein>
    <recommendedName>
        <fullName evidence="7">Major facilitator superfamily (MFS) profile domain-containing protein</fullName>
    </recommendedName>
</protein>
<feature type="transmembrane region" description="Helical" evidence="6">
    <location>
        <begin position="816"/>
        <end position="839"/>
    </location>
</feature>
<feature type="region of interest" description="Disordered" evidence="5">
    <location>
        <begin position="177"/>
        <end position="233"/>
    </location>
</feature>
<keyword evidence="4 6" id="KW-0472">Membrane</keyword>
<evidence type="ECO:0000256" key="1">
    <source>
        <dbReference type="ARBA" id="ARBA00004141"/>
    </source>
</evidence>
<dbReference type="InterPro" id="IPR036259">
    <property type="entry name" value="MFS_trans_sf"/>
</dbReference>
<keyword evidence="3 6" id="KW-1133">Transmembrane helix</keyword>
<dbReference type="GO" id="GO:0016020">
    <property type="term" value="C:membrane"/>
    <property type="evidence" value="ECO:0007669"/>
    <property type="project" value="UniProtKB-SubCell"/>
</dbReference>
<evidence type="ECO:0000256" key="4">
    <source>
        <dbReference type="ARBA" id="ARBA00023136"/>
    </source>
</evidence>
<dbReference type="Proteomes" id="UP000825935">
    <property type="component" value="Chromosome 11"/>
</dbReference>
<dbReference type="Pfam" id="PF00083">
    <property type="entry name" value="Sugar_tr"/>
    <property type="match status" value="1"/>
</dbReference>
<proteinExistence type="predicted"/>
<comment type="caution">
    <text evidence="8">The sequence shown here is derived from an EMBL/GenBank/DDBJ whole genome shotgun (WGS) entry which is preliminary data.</text>
</comment>
<dbReference type="EMBL" id="CM035416">
    <property type="protein sequence ID" value="KAH7424998.1"/>
    <property type="molecule type" value="Genomic_DNA"/>
</dbReference>
<evidence type="ECO:0000313" key="9">
    <source>
        <dbReference type="Proteomes" id="UP000825935"/>
    </source>
</evidence>
<dbReference type="AlphaFoldDB" id="A0A8T2TRF4"/>
<feature type="transmembrane region" description="Helical" evidence="6">
    <location>
        <begin position="735"/>
        <end position="760"/>
    </location>
</feature>
<dbReference type="InterPro" id="IPR020846">
    <property type="entry name" value="MFS_dom"/>
</dbReference>
<dbReference type="SUPFAM" id="SSF103473">
    <property type="entry name" value="MFS general substrate transporter"/>
    <property type="match status" value="1"/>
</dbReference>
<dbReference type="OMA" id="WIRKDES"/>
<dbReference type="InterPro" id="IPR011701">
    <property type="entry name" value="MFS"/>
</dbReference>
<feature type="transmembrane region" description="Helical" evidence="6">
    <location>
        <begin position="386"/>
        <end position="404"/>
    </location>
</feature>
<feature type="domain" description="Major facilitator superfamily (MFS) profile" evidence="7">
    <location>
        <begin position="271"/>
        <end position="869"/>
    </location>
</feature>
<feature type="transmembrane region" description="Helical" evidence="6">
    <location>
        <begin position="474"/>
        <end position="495"/>
    </location>
</feature>
<keyword evidence="2 6" id="KW-0812">Transmembrane</keyword>
<dbReference type="InterPro" id="IPR005828">
    <property type="entry name" value="MFS_sugar_transport-like"/>
</dbReference>
<feature type="transmembrane region" description="Helical" evidence="6">
    <location>
        <begin position="416"/>
        <end position="438"/>
    </location>
</feature>
<feature type="region of interest" description="Disordered" evidence="5">
    <location>
        <begin position="632"/>
        <end position="661"/>
    </location>
</feature>
<dbReference type="Gene3D" id="1.20.1250.20">
    <property type="entry name" value="MFS general substrate transporter like domains"/>
    <property type="match status" value="2"/>
</dbReference>
<accession>A0A8T2TRF4</accession>
<keyword evidence="9" id="KW-1185">Reference proteome</keyword>
<feature type="transmembrane region" description="Helical" evidence="6">
    <location>
        <begin position="450"/>
        <end position="468"/>
    </location>
</feature>
<organism evidence="8 9">
    <name type="scientific">Ceratopteris richardii</name>
    <name type="common">Triangle waterfern</name>
    <dbReference type="NCBI Taxonomy" id="49495"/>
    <lineage>
        <taxon>Eukaryota</taxon>
        <taxon>Viridiplantae</taxon>
        <taxon>Streptophyta</taxon>
        <taxon>Embryophyta</taxon>
        <taxon>Tracheophyta</taxon>
        <taxon>Polypodiopsida</taxon>
        <taxon>Polypodiidae</taxon>
        <taxon>Polypodiales</taxon>
        <taxon>Pteridineae</taxon>
        <taxon>Pteridaceae</taxon>
        <taxon>Parkerioideae</taxon>
        <taxon>Ceratopteris</taxon>
    </lineage>
</organism>
<feature type="transmembrane region" description="Helical" evidence="6">
    <location>
        <begin position="845"/>
        <end position="862"/>
    </location>
</feature>
<dbReference type="PROSITE" id="PS50850">
    <property type="entry name" value="MFS"/>
    <property type="match status" value="1"/>
</dbReference>
<evidence type="ECO:0000256" key="5">
    <source>
        <dbReference type="SAM" id="MobiDB-lite"/>
    </source>
</evidence>
<evidence type="ECO:0000256" key="3">
    <source>
        <dbReference type="ARBA" id="ARBA00022989"/>
    </source>
</evidence>
<evidence type="ECO:0000313" key="8">
    <source>
        <dbReference type="EMBL" id="KAH7424998.1"/>
    </source>
</evidence>
<evidence type="ECO:0000256" key="2">
    <source>
        <dbReference type="ARBA" id="ARBA00022692"/>
    </source>
</evidence>